<evidence type="ECO:0000256" key="2">
    <source>
        <dbReference type="ARBA" id="ARBA00022527"/>
    </source>
</evidence>
<evidence type="ECO:0000313" key="12">
    <source>
        <dbReference type="Proteomes" id="UP000694044"/>
    </source>
</evidence>
<keyword evidence="12" id="KW-1185">Reference proteome</keyword>
<dbReference type="SMART" id="SM00220">
    <property type="entry name" value="S_TKc"/>
    <property type="match status" value="1"/>
</dbReference>
<evidence type="ECO:0000256" key="5">
    <source>
        <dbReference type="ARBA" id="ARBA00022777"/>
    </source>
</evidence>
<gene>
    <name evidence="11" type="primary">UNC50_2</name>
    <name evidence="11" type="ORF">PHYPSEUDO_005859</name>
</gene>
<comment type="catalytic activity">
    <reaction evidence="8">
        <text>L-seryl-[protein] + ATP = O-phospho-L-seryl-[protein] + ADP + H(+)</text>
        <dbReference type="Rhea" id="RHEA:17989"/>
        <dbReference type="Rhea" id="RHEA-COMP:9863"/>
        <dbReference type="Rhea" id="RHEA-COMP:11604"/>
        <dbReference type="ChEBI" id="CHEBI:15378"/>
        <dbReference type="ChEBI" id="CHEBI:29999"/>
        <dbReference type="ChEBI" id="CHEBI:30616"/>
        <dbReference type="ChEBI" id="CHEBI:83421"/>
        <dbReference type="ChEBI" id="CHEBI:456216"/>
        <dbReference type="EC" id="2.7.11.1"/>
    </reaction>
</comment>
<evidence type="ECO:0000256" key="9">
    <source>
        <dbReference type="SAM" id="MobiDB-lite"/>
    </source>
</evidence>
<feature type="domain" description="Protein kinase" evidence="10">
    <location>
        <begin position="4"/>
        <end position="279"/>
    </location>
</feature>
<name>A0A8T1WAQ8_9STRA</name>
<dbReference type="Pfam" id="PF00069">
    <property type="entry name" value="Pkinase"/>
    <property type="match status" value="1"/>
</dbReference>
<organism evidence="11 12">
    <name type="scientific">Phytophthora pseudosyringae</name>
    <dbReference type="NCBI Taxonomy" id="221518"/>
    <lineage>
        <taxon>Eukaryota</taxon>
        <taxon>Sar</taxon>
        <taxon>Stramenopiles</taxon>
        <taxon>Oomycota</taxon>
        <taxon>Peronosporomycetes</taxon>
        <taxon>Peronosporales</taxon>
        <taxon>Peronosporaceae</taxon>
        <taxon>Phytophthora</taxon>
    </lineage>
</organism>
<dbReference type="InterPro" id="IPR000719">
    <property type="entry name" value="Prot_kinase_dom"/>
</dbReference>
<evidence type="ECO:0000256" key="3">
    <source>
        <dbReference type="ARBA" id="ARBA00022679"/>
    </source>
</evidence>
<dbReference type="PROSITE" id="PS50011">
    <property type="entry name" value="PROTEIN_KINASE_DOM"/>
    <property type="match status" value="1"/>
</dbReference>
<proteinExistence type="predicted"/>
<evidence type="ECO:0000256" key="6">
    <source>
        <dbReference type="ARBA" id="ARBA00022840"/>
    </source>
</evidence>
<keyword evidence="5" id="KW-0418">Kinase</keyword>
<dbReference type="EC" id="2.7.11.1" evidence="1"/>
<evidence type="ECO:0000256" key="1">
    <source>
        <dbReference type="ARBA" id="ARBA00012513"/>
    </source>
</evidence>
<dbReference type="GO" id="GO:0005524">
    <property type="term" value="F:ATP binding"/>
    <property type="evidence" value="ECO:0007669"/>
    <property type="project" value="UniProtKB-KW"/>
</dbReference>
<dbReference type="AlphaFoldDB" id="A0A8T1WAQ8"/>
<dbReference type="PANTHER" id="PTHR44899:SF3">
    <property type="entry name" value="SERINE_THREONINE-PROTEIN KINASE NEK1"/>
    <property type="match status" value="1"/>
</dbReference>
<dbReference type="InterPro" id="IPR051131">
    <property type="entry name" value="NEK_Ser/Thr_kinase_NIMA"/>
</dbReference>
<keyword evidence="3" id="KW-0808">Transferase</keyword>
<protein>
    <recommendedName>
        <fullName evidence="1">non-specific serine/threonine protein kinase</fullName>
        <ecNumber evidence="1">2.7.11.1</ecNumber>
    </recommendedName>
</protein>
<dbReference type="OrthoDB" id="248923at2759"/>
<evidence type="ECO:0000256" key="4">
    <source>
        <dbReference type="ARBA" id="ARBA00022741"/>
    </source>
</evidence>
<evidence type="ECO:0000313" key="11">
    <source>
        <dbReference type="EMBL" id="KAG7391092.1"/>
    </source>
</evidence>
<reference evidence="11" key="1">
    <citation type="submission" date="2021-02" db="EMBL/GenBank/DDBJ databases">
        <authorList>
            <person name="Palmer J.M."/>
        </authorList>
    </citation>
    <scope>NUCLEOTIDE SEQUENCE</scope>
    <source>
        <strain evidence="11">SCRP734</strain>
    </source>
</reference>
<dbReference type="EMBL" id="JAGDFM010000024">
    <property type="protein sequence ID" value="KAG7391092.1"/>
    <property type="molecule type" value="Genomic_DNA"/>
</dbReference>
<dbReference type="Proteomes" id="UP000694044">
    <property type="component" value="Unassembled WGS sequence"/>
</dbReference>
<evidence type="ECO:0000256" key="8">
    <source>
        <dbReference type="ARBA" id="ARBA00048679"/>
    </source>
</evidence>
<sequence length="570" mass="63691">MDGYSRVKLLGEGSFGRVFLMREKKIGGHLVCVKQIHRIHHSKKPEFAPAGRPKSFGVEVDLMEKLRHPNLIRLLNSFVGPSPLRQQHIVMEFCSGGDLRTFLNAYGKQTHCLGEDKIWYWFVQLALGLHHMHQQRVLHRDLKTANVFLSNAGYVVLGDLGIARTLASGDMAATIIGTPLYMAPEVLDGKDYSFSSDVWALGCVLYELCTGKPPFTANNTAQLLNKICHGDYIPIQKGGNLTTSRLPTLVASMLSCRPELRPSVDQLLRDSIARVHIRRYCVDRLRSTTMTDEERRVLVQQVTTLGIDAAGIASVGINGGDHVKGEEPAVPTSLDSYSRLKVLNDRDREGQEKKLMDARERERQDQIRFALEKLQQLRLQFPAACRFESKVKASDCKNAEVVNPPAPPIEVNGGACKQPLHNDQWRDPVRATNDPQGSVGRVQPRGSANLNRSNSVPKDAAFTGVPRAGVPLTAMAKTFADRRPVCRDVRVLRRKEAAKAAERYKRSLDAMHTPRHRKEDKGRATEAVPRVWRRSVGSERVVGWKKDEEDTDAAILQSMACLHAELLPFD</sequence>
<dbReference type="InterPro" id="IPR008271">
    <property type="entry name" value="Ser/Thr_kinase_AS"/>
</dbReference>
<evidence type="ECO:0000259" key="10">
    <source>
        <dbReference type="PROSITE" id="PS50011"/>
    </source>
</evidence>
<keyword evidence="4" id="KW-0547">Nucleotide-binding</keyword>
<comment type="catalytic activity">
    <reaction evidence="7">
        <text>L-threonyl-[protein] + ATP = O-phospho-L-threonyl-[protein] + ADP + H(+)</text>
        <dbReference type="Rhea" id="RHEA:46608"/>
        <dbReference type="Rhea" id="RHEA-COMP:11060"/>
        <dbReference type="Rhea" id="RHEA-COMP:11605"/>
        <dbReference type="ChEBI" id="CHEBI:15378"/>
        <dbReference type="ChEBI" id="CHEBI:30013"/>
        <dbReference type="ChEBI" id="CHEBI:30616"/>
        <dbReference type="ChEBI" id="CHEBI:61977"/>
        <dbReference type="ChEBI" id="CHEBI:456216"/>
        <dbReference type="EC" id="2.7.11.1"/>
    </reaction>
</comment>
<dbReference type="PROSITE" id="PS00108">
    <property type="entry name" value="PROTEIN_KINASE_ST"/>
    <property type="match status" value="1"/>
</dbReference>
<evidence type="ECO:0000256" key="7">
    <source>
        <dbReference type="ARBA" id="ARBA00047899"/>
    </source>
</evidence>
<dbReference type="PANTHER" id="PTHR44899">
    <property type="entry name" value="CAMK FAMILY PROTEIN KINASE"/>
    <property type="match status" value="1"/>
</dbReference>
<keyword evidence="2" id="KW-0723">Serine/threonine-protein kinase</keyword>
<keyword evidence="6" id="KW-0067">ATP-binding</keyword>
<accession>A0A8T1WAQ8</accession>
<feature type="region of interest" description="Disordered" evidence="9">
    <location>
        <begin position="421"/>
        <end position="462"/>
    </location>
</feature>
<dbReference type="GO" id="GO:0004674">
    <property type="term" value="F:protein serine/threonine kinase activity"/>
    <property type="evidence" value="ECO:0007669"/>
    <property type="project" value="UniProtKB-KW"/>
</dbReference>
<feature type="compositionally biased region" description="Polar residues" evidence="9">
    <location>
        <begin position="446"/>
        <end position="456"/>
    </location>
</feature>
<comment type="caution">
    <text evidence="11">The sequence shown here is derived from an EMBL/GenBank/DDBJ whole genome shotgun (WGS) entry which is preliminary data.</text>
</comment>